<dbReference type="EMBL" id="BMZM01000003">
    <property type="protein sequence ID" value="GHC29533.1"/>
    <property type="molecule type" value="Genomic_DNA"/>
</dbReference>
<protein>
    <recommendedName>
        <fullName evidence="4">DUF2934 domain-containing protein</fullName>
    </recommendedName>
</protein>
<gene>
    <name evidence="2" type="ORF">GCM10010082_24140</name>
</gene>
<name>A0ABQ3FLQ8_9GAMM</name>
<accession>A0ABQ3FLQ8</accession>
<dbReference type="Pfam" id="PF11154">
    <property type="entry name" value="DUF2934"/>
    <property type="match status" value="1"/>
</dbReference>
<evidence type="ECO:0000313" key="3">
    <source>
        <dbReference type="Proteomes" id="UP000604243"/>
    </source>
</evidence>
<feature type="compositionally biased region" description="Basic residues" evidence="1">
    <location>
        <begin position="88"/>
        <end position="100"/>
    </location>
</feature>
<evidence type="ECO:0000256" key="1">
    <source>
        <dbReference type="SAM" id="MobiDB-lite"/>
    </source>
</evidence>
<comment type="caution">
    <text evidence="2">The sequence shown here is derived from an EMBL/GenBank/DDBJ whole genome shotgun (WGS) entry which is preliminary data.</text>
</comment>
<dbReference type="Proteomes" id="UP000604243">
    <property type="component" value="Unassembled WGS sequence"/>
</dbReference>
<sequence length="156" mass="16770">MEHMADDQLRIRLLAYRLWEAEDCPEGQAERHWNMACRLVAAERITDVPQDAQPRPTARSKKPVEPVADAADGEAASDTTAEPAAKKAPARRASTTKRRSTASSTDDKVTTSKAAAGKTATGARKTTATKKKTAAGKETTASRKNSDSSNDDKSDQ</sequence>
<feature type="compositionally biased region" description="Basic and acidic residues" evidence="1">
    <location>
        <begin position="140"/>
        <end position="156"/>
    </location>
</feature>
<evidence type="ECO:0008006" key="4">
    <source>
        <dbReference type="Google" id="ProtNLM"/>
    </source>
</evidence>
<reference evidence="3" key="1">
    <citation type="journal article" date="2019" name="Int. J. Syst. Evol. Microbiol.">
        <title>The Global Catalogue of Microorganisms (GCM) 10K type strain sequencing project: providing services to taxonomists for standard genome sequencing and annotation.</title>
        <authorList>
            <consortium name="The Broad Institute Genomics Platform"/>
            <consortium name="The Broad Institute Genome Sequencing Center for Infectious Disease"/>
            <person name="Wu L."/>
            <person name="Ma J."/>
        </authorList>
    </citation>
    <scope>NUCLEOTIDE SEQUENCE [LARGE SCALE GENOMIC DNA]</scope>
    <source>
        <strain evidence="3">KCTC 42082</strain>
    </source>
</reference>
<dbReference type="InterPro" id="IPR021327">
    <property type="entry name" value="DUF2934"/>
</dbReference>
<proteinExistence type="predicted"/>
<feature type="compositionally biased region" description="Low complexity" evidence="1">
    <location>
        <begin position="111"/>
        <end position="126"/>
    </location>
</feature>
<evidence type="ECO:0000313" key="2">
    <source>
        <dbReference type="EMBL" id="GHC29533.1"/>
    </source>
</evidence>
<keyword evidence="3" id="KW-1185">Reference proteome</keyword>
<feature type="region of interest" description="Disordered" evidence="1">
    <location>
        <begin position="45"/>
        <end position="156"/>
    </location>
</feature>
<organism evidence="2 3">
    <name type="scientific">Kushneria pakistanensis</name>
    <dbReference type="NCBI Taxonomy" id="1508770"/>
    <lineage>
        <taxon>Bacteria</taxon>
        <taxon>Pseudomonadati</taxon>
        <taxon>Pseudomonadota</taxon>
        <taxon>Gammaproteobacteria</taxon>
        <taxon>Oceanospirillales</taxon>
        <taxon>Halomonadaceae</taxon>
        <taxon>Kushneria</taxon>
    </lineage>
</organism>